<gene>
    <name evidence="3" type="ORF">GCM10012282_18930</name>
</gene>
<proteinExistence type="predicted"/>
<feature type="domain" description="Helix-turn-helix" evidence="2">
    <location>
        <begin position="23"/>
        <end position="69"/>
    </location>
</feature>
<evidence type="ECO:0000256" key="1">
    <source>
        <dbReference type="SAM" id="MobiDB-lite"/>
    </source>
</evidence>
<name>A0A917KNM3_9ACTN</name>
<dbReference type="EMBL" id="BMMU01000004">
    <property type="protein sequence ID" value="GGJ22669.1"/>
    <property type="molecule type" value="Genomic_DNA"/>
</dbReference>
<organism evidence="3 4">
    <name type="scientific">Streptomyces lacrimifluminis</name>
    <dbReference type="NCBI Taxonomy" id="1500077"/>
    <lineage>
        <taxon>Bacteria</taxon>
        <taxon>Bacillati</taxon>
        <taxon>Actinomycetota</taxon>
        <taxon>Actinomycetes</taxon>
        <taxon>Kitasatosporales</taxon>
        <taxon>Streptomycetaceae</taxon>
        <taxon>Streptomyces</taxon>
    </lineage>
</organism>
<keyword evidence="4" id="KW-1185">Reference proteome</keyword>
<protein>
    <recommendedName>
        <fullName evidence="2">Helix-turn-helix domain-containing protein</fullName>
    </recommendedName>
</protein>
<dbReference type="AlphaFoldDB" id="A0A917KNM3"/>
<dbReference type="RefSeq" id="WP_189146804.1">
    <property type="nucleotide sequence ID" value="NZ_BAABER010000001.1"/>
</dbReference>
<reference evidence="3" key="2">
    <citation type="submission" date="2020-09" db="EMBL/GenBank/DDBJ databases">
        <authorList>
            <person name="Sun Q."/>
            <person name="Zhou Y."/>
        </authorList>
    </citation>
    <scope>NUCLEOTIDE SEQUENCE</scope>
    <source>
        <strain evidence="3">CGMCC 4.7272</strain>
    </source>
</reference>
<accession>A0A917KNM3</accession>
<sequence length="96" mass="10258">MTTATLRGPLTRSELLALPAAVDVETAARAFGIGRTTAYALARTDQFPCKVLRAGKAYRVITEDLLRVLHIAPENSDGAGPSRPTPSDENALTNQH</sequence>
<evidence type="ECO:0000313" key="4">
    <source>
        <dbReference type="Proteomes" id="UP000625682"/>
    </source>
</evidence>
<comment type="caution">
    <text evidence="3">The sequence shown here is derived from an EMBL/GenBank/DDBJ whole genome shotgun (WGS) entry which is preliminary data.</text>
</comment>
<feature type="region of interest" description="Disordered" evidence="1">
    <location>
        <begin position="73"/>
        <end position="96"/>
    </location>
</feature>
<evidence type="ECO:0000259" key="2">
    <source>
        <dbReference type="Pfam" id="PF12728"/>
    </source>
</evidence>
<dbReference type="Proteomes" id="UP000625682">
    <property type="component" value="Unassembled WGS sequence"/>
</dbReference>
<dbReference type="InterPro" id="IPR041657">
    <property type="entry name" value="HTH_17"/>
</dbReference>
<feature type="compositionally biased region" description="Polar residues" evidence="1">
    <location>
        <begin position="85"/>
        <end position="96"/>
    </location>
</feature>
<dbReference type="Pfam" id="PF12728">
    <property type="entry name" value="HTH_17"/>
    <property type="match status" value="1"/>
</dbReference>
<reference evidence="3" key="1">
    <citation type="journal article" date="2014" name="Int. J. Syst. Evol. Microbiol.">
        <title>Complete genome sequence of Corynebacterium casei LMG S-19264T (=DSM 44701T), isolated from a smear-ripened cheese.</title>
        <authorList>
            <consortium name="US DOE Joint Genome Institute (JGI-PGF)"/>
            <person name="Walter F."/>
            <person name="Albersmeier A."/>
            <person name="Kalinowski J."/>
            <person name="Ruckert C."/>
        </authorList>
    </citation>
    <scope>NUCLEOTIDE SEQUENCE</scope>
    <source>
        <strain evidence="3">CGMCC 4.7272</strain>
    </source>
</reference>
<evidence type="ECO:0000313" key="3">
    <source>
        <dbReference type="EMBL" id="GGJ22669.1"/>
    </source>
</evidence>